<dbReference type="AlphaFoldDB" id="A0AAN9LTX2"/>
<comment type="caution">
    <text evidence="1">The sequence shown here is derived from an EMBL/GenBank/DDBJ whole genome shotgun (WGS) entry which is preliminary data.</text>
</comment>
<dbReference type="EMBL" id="JAYMYR010000009">
    <property type="protein sequence ID" value="KAK7342295.1"/>
    <property type="molecule type" value="Genomic_DNA"/>
</dbReference>
<keyword evidence="2" id="KW-1185">Reference proteome</keyword>
<evidence type="ECO:0000313" key="1">
    <source>
        <dbReference type="EMBL" id="KAK7342295.1"/>
    </source>
</evidence>
<reference evidence="1 2" key="1">
    <citation type="submission" date="2024-01" db="EMBL/GenBank/DDBJ databases">
        <title>The genomes of 5 underutilized Papilionoideae crops provide insights into root nodulation and disease resistanc.</title>
        <authorList>
            <person name="Jiang F."/>
        </authorList>
    </citation>
    <scope>NUCLEOTIDE SEQUENCE [LARGE SCALE GENOMIC DNA]</scope>
    <source>
        <strain evidence="1">JINMINGXINNONG_FW02</strain>
        <tissue evidence="1">Leaves</tissue>
    </source>
</reference>
<gene>
    <name evidence="1" type="ORF">VNO80_25242</name>
</gene>
<name>A0AAN9LTX2_PHACN</name>
<sequence length="114" mass="13003">MKVSWQANQSTQSFTASSVRNRASQASELILTREIGLSSFRLMELAIMLYWVQVLLDWVKMEEIGIGFHPGFALKTAQTLAEGDIGRNFGLTTCPFPFKSSFYLGFKLRDWIHH</sequence>
<accession>A0AAN9LTX2</accession>
<proteinExistence type="predicted"/>
<organism evidence="1 2">
    <name type="scientific">Phaseolus coccineus</name>
    <name type="common">Scarlet runner bean</name>
    <name type="synonym">Phaseolus multiflorus</name>
    <dbReference type="NCBI Taxonomy" id="3886"/>
    <lineage>
        <taxon>Eukaryota</taxon>
        <taxon>Viridiplantae</taxon>
        <taxon>Streptophyta</taxon>
        <taxon>Embryophyta</taxon>
        <taxon>Tracheophyta</taxon>
        <taxon>Spermatophyta</taxon>
        <taxon>Magnoliopsida</taxon>
        <taxon>eudicotyledons</taxon>
        <taxon>Gunneridae</taxon>
        <taxon>Pentapetalae</taxon>
        <taxon>rosids</taxon>
        <taxon>fabids</taxon>
        <taxon>Fabales</taxon>
        <taxon>Fabaceae</taxon>
        <taxon>Papilionoideae</taxon>
        <taxon>50 kb inversion clade</taxon>
        <taxon>NPAAA clade</taxon>
        <taxon>indigoferoid/millettioid clade</taxon>
        <taxon>Phaseoleae</taxon>
        <taxon>Phaseolus</taxon>
    </lineage>
</organism>
<dbReference type="Proteomes" id="UP001374584">
    <property type="component" value="Unassembled WGS sequence"/>
</dbReference>
<evidence type="ECO:0000313" key="2">
    <source>
        <dbReference type="Proteomes" id="UP001374584"/>
    </source>
</evidence>
<protein>
    <submittedName>
        <fullName evidence="1">Uncharacterized protein</fullName>
    </submittedName>
</protein>